<dbReference type="Gene3D" id="3.30.420.10">
    <property type="entry name" value="Ribonuclease H-like superfamily/Ribonuclease H"/>
    <property type="match status" value="1"/>
</dbReference>
<dbReference type="EC" id="2.7.7.49" evidence="1"/>
<evidence type="ECO:0000256" key="11">
    <source>
        <dbReference type="ARBA" id="ARBA00022908"/>
    </source>
</evidence>
<evidence type="ECO:0000256" key="8">
    <source>
        <dbReference type="ARBA" id="ARBA00022801"/>
    </source>
</evidence>
<evidence type="ECO:0000256" key="3">
    <source>
        <dbReference type="ARBA" id="ARBA00022679"/>
    </source>
</evidence>
<evidence type="ECO:0000256" key="4">
    <source>
        <dbReference type="ARBA" id="ARBA00022695"/>
    </source>
</evidence>
<keyword evidence="9" id="KW-0460">Magnesium</keyword>
<dbReference type="GO" id="GO:0003677">
    <property type="term" value="F:DNA binding"/>
    <property type="evidence" value="ECO:0007669"/>
    <property type="project" value="UniProtKB-KW"/>
</dbReference>
<dbReference type="PANTHER" id="PTHR37984:SF5">
    <property type="entry name" value="PROTEIN NYNRIN-LIKE"/>
    <property type="match status" value="1"/>
</dbReference>
<keyword evidence="15" id="KW-0863">Zinc-finger</keyword>
<keyword evidence="5" id="KW-0540">Nuclease</keyword>
<dbReference type="Pfam" id="PF00665">
    <property type="entry name" value="rve"/>
    <property type="match status" value="1"/>
</dbReference>
<evidence type="ECO:0000313" key="21">
    <source>
        <dbReference type="Proteomes" id="UP000008068"/>
    </source>
</evidence>
<dbReference type="GO" id="GO:0006508">
    <property type="term" value="P:proteolysis"/>
    <property type="evidence" value="ECO:0007669"/>
    <property type="project" value="UniProtKB-KW"/>
</dbReference>
<dbReference type="Gene3D" id="3.10.10.10">
    <property type="entry name" value="HIV Type 1 Reverse Transcriptase, subunit A, domain 1"/>
    <property type="match status" value="1"/>
</dbReference>
<evidence type="ECO:0000256" key="9">
    <source>
        <dbReference type="ARBA" id="ARBA00022842"/>
    </source>
</evidence>
<dbReference type="CDD" id="cd01647">
    <property type="entry name" value="RT_LTR"/>
    <property type="match status" value="1"/>
</dbReference>
<dbReference type="GO" id="GO:0004519">
    <property type="term" value="F:endonuclease activity"/>
    <property type="evidence" value="ECO:0007669"/>
    <property type="project" value="UniProtKB-KW"/>
</dbReference>
<keyword evidence="8" id="KW-0378">Hydrolase</keyword>
<feature type="compositionally biased region" description="Low complexity" evidence="16">
    <location>
        <begin position="1"/>
        <end position="19"/>
    </location>
</feature>
<dbReference type="Gene3D" id="1.10.340.70">
    <property type="match status" value="1"/>
</dbReference>
<dbReference type="Proteomes" id="UP000008068">
    <property type="component" value="Unassembled WGS sequence"/>
</dbReference>
<keyword evidence="3" id="KW-0808">Transferase</keyword>
<keyword evidence="14" id="KW-0511">Multifunctional enzyme</keyword>
<evidence type="ECO:0000256" key="7">
    <source>
        <dbReference type="ARBA" id="ARBA00022759"/>
    </source>
</evidence>
<evidence type="ECO:0000256" key="5">
    <source>
        <dbReference type="ARBA" id="ARBA00022722"/>
    </source>
</evidence>
<keyword evidence="15" id="KW-0479">Metal-binding</keyword>
<protein>
    <recommendedName>
        <fullName evidence="1">RNA-directed DNA polymerase</fullName>
        <ecNumber evidence="1">2.7.7.49</ecNumber>
    </recommendedName>
</protein>
<feature type="compositionally biased region" description="Basic and acidic residues" evidence="16">
    <location>
        <begin position="92"/>
        <end position="108"/>
    </location>
</feature>
<gene>
    <name evidence="20" type="ORF">CAEBREN_01577</name>
</gene>
<dbReference type="STRING" id="135651.G0MWG3"/>
<reference evidence="21" key="1">
    <citation type="submission" date="2011-07" db="EMBL/GenBank/DDBJ databases">
        <authorList>
            <consortium name="Caenorhabditis brenneri Sequencing and Analysis Consortium"/>
            <person name="Wilson R.K."/>
        </authorList>
    </citation>
    <scope>NUCLEOTIDE SEQUENCE [LARGE SCALE GENOMIC DNA]</scope>
    <source>
        <strain evidence="21">PB2801</strain>
    </source>
</reference>
<accession>G0MWG3</accession>
<dbReference type="Gene3D" id="4.10.60.10">
    <property type="entry name" value="Zinc finger, CCHC-type"/>
    <property type="match status" value="1"/>
</dbReference>
<dbReference type="PROSITE" id="PS50994">
    <property type="entry name" value="INTEGRASE"/>
    <property type="match status" value="1"/>
</dbReference>
<evidence type="ECO:0000256" key="1">
    <source>
        <dbReference type="ARBA" id="ARBA00012493"/>
    </source>
</evidence>
<feature type="region of interest" description="Disordered" evidence="16">
    <location>
        <begin position="1"/>
        <end position="32"/>
    </location>
</feature>
<dbReference type="SUPFAM" id="SSF50630">
    <property type="entry name" value="Acid proteases"/>
    <property type="match status" value="1"/>
</dbReference>
<dbReference type="SUPFAM" id="SSF56672">
    <property type="entry name" value="DNA/RNA polymerases"/>
    <property type="match status" value="1"/>
</dbReference>
<evidence type="ECO:0000256" key="16">
    <source>
        <dbReference type="SAM" id="MobiDB-lite"/>
    </source>
</evidence>
<dbReference type="GO" id="GO:0003723">
    <property type="term" value="F:RNA binding"/>
    <property type="evidence" value="ECO:0007669"/>
    <property type="project" value="UniProtKB-KW"/>
</dbReference>
<dbReference type="InterPro" id="IPR043128">
    <property type="entry name" value="Rev_trsase/Diguanyl_cyclase"/>
</dbReference>
<evidence type="ECO:0000256" key="12">
    <source>
        <dbReference type="ARBA" id="ARBA00022918"/>
    </source>
</evidence>
<dbReference type="GO" id="GO:0004190">
    <property type="term" value="F:aspartic-type endopeptidase activity"/>
    <property type="evidence" value="ECO:0007669"/>
    <property type="project" value="UniProtKB-KW"/>
</dbReference>
<dbReference type="InterPro" id="IPR041588">
    <property type="entry name" value="Integrase_H2C2"/>
</dbReference>
<dbReference type="InterPro" id="IPR050951">
    <property type="entry name" value="Retrovirus_Pol_polyprotein"/>
</dbReference>
<dbReference type="Pfam" id="PF17921">
    <property type="entry name" value="Integrase_H2C2"/>
    <property type="match status" value="1"/>
</dbReference>
<dbReference type="InterPro" id="IPR000477">
    <property type="entry name" value="RT_dom"/>
</dbReference>
<dbReference type="PROSITE" id="PS50878">
    <property type="entry name" value="RT_POL"/>
    <property type="match status" value="1"/>
</dbReference>
<dbReference type="InterPro" id="IPR001878">
    <property type="entry name" value="Znf_CCHC"/>
</dbReference>
<keyword evidence="4" id="KW-0548">Nucleotidyltransferase</keyword>
<dbReference type="EMBL" id="GL379816">
    <property type="protein sequence ID" value="EGT45949.1"/>
    <property type="molecule type" value="Genomic_DNA"/>
</dbReference>
<dbReference type="GO" id="GO:0042575">
    <property type="term" value="C:DNA polymerase complex"/>
    <property type="evidence" value="ECO:0007669"/>
    <property type="project" value="UniProtKB-ARBA"/>
</dbReference>
<dbReference type="Pfam" id="PF00078">
    <property type="entry name" value="RVT_1"/>
    <property type="match status" value="1"/>
</dbReference>
<dbReference type="GO" id="GO:0019899">
    <property type="term" value="F:enzyme binding"/>
    <property type="evidence" value="ECO:0007669"/>
    <property type="project" value="UniProtKB-ARBA"/>
</dbReference>
<dbReference type="eggNOG" id="KOG0017">
    <property type="taxonomic scope" value="Eukaryota"/>
</dbReference>
<feature type="compositionally biased region" description="Acidic residues" evidence="16">
    <location>
        <begin position="2328"/>
        <end position="2342"/>
    </location>
</feature>
<keyword evidence="10" id="KW-0694">RNA-binding</keyword>
<dbReference type="GO" id="GO:0005737">
    <property type="term" value="C:cytoplasm"/>
    <property type="evidence" value="ECO:0007669"/>
    <property type="project" value="UniProtKB-ARBA"/>
</dbReference>
<dbReference type="InterPro" id="IPR036397">
    <property type="entry name" value="RNaseH_sf"/>
</dbReference>
<name>G0MWG3_CAEBE</name>
<dbReference type="Pfam" id="PF03732">
    <property type="entry name" value="Retrotrans_gag"/>
    <property type="match status" value="1"/>
</dbReference>
<dbReference type="GO" id="GO:0003964">
    <property type="term" value="F:RNA-directed DNA polymerase activity"/>
    <property type="evidence" value="ECO:0007669"/>
    <property type="project" value="UniProtKB-KW"/>
</dbReference>
<dbReference type="FunFam" id="3.30.70.270:FF:000020">
    <property type="entry name" value="Transposon Tf2-6 polyprotein-like Protein"/>
    <property type="match status" value="1"/>
</dbReference>
<evidence type="ECO:0000256" key="15">
    <source>
        <dbReference type="PROSITE-ProRule" id="PRU00047"/>
    </source>
</evidence>
<keyword evidence="13" id="KW-0238">DNA-binding</keyword>
<evidence type="ECO:0000256" key="2">
    <source>
        <dbReference type="ARBA" id="ARBA00022670"/>
    </source>
</evidence>
<keyword evidence="21" id="KW-1185">Reference proteome</keyword>
<dbReference type="InterPro" id="IPR036875">
    <property type="entry name" value="Znf_CCHC_sf"/>
</dbReference>
<dbReference type="InterPro" id="IPR012337">
    <property type="entry name" value="RNaseH-like_sf"/>
</dbReference>
<proteinExistence type="predicted"/>
<dbReference type="FunFam" id="1.10.340.70:FF:000001">
    <property type="entry name" value="Retrovirus-related Pol polyprotein from transposon gypsy-like Protein"/>
    <property type="match status" value="1"/>
</dbReference>
<dbReference type="PANTHER" id="PTHR37984">
    <property type="entry name" value="PROTEIN CBG26694"/>
    <property type="match status" value="1"/>
</dbReference>
<evidence type="ECO:0000313" key="20">
    <source>
        <dbReference type="EMBL" id="EGT45949.1"/>
    </source>
</evidence>
<feature type="domain" description="Reverse transcriptase" evidence="18">
    <location>
        <begin position="1408"/>
        <end position="1586"/>
    </location>
</feature>
<keyword evidence="11" id="KW-0229">DNA integration</keyword>
<dbReference type="InterPro" id="IPR041577">
    <property type="entry name" value="RT_RNaseH_2"/>
</dbReference>
<evidence type="ECO:0000256" key="10">
    <source>
        <dbReference type="ARBA" id="ARBA00022884"/>
    </source>
</evidence>
<dbReference type="PROSITE" id="PS50158">
    <property type="entry name" value="ZF_CCHC"/>
    <property type="match status" value="1"/>
</dbReference>
<dbReference type="SUPFAM" id="SSF57756">
    <property type="entry name" value="Retrovirus zinc finger-like domains"/>
    <property type="match status" value="1"/>
</dbReference>
<dbReference type="CDD" id="cd00303">
    <property type="entry name" value="retropepsin_like"/>
    <property type="match status" value="1"/>
</dbReference>
<evidence type="ECO:0000256" key="13">
    <source>
        <dbReference type="ARBA" id="ARBA00023125"/>
    </source>
</evidence>
<keyword evidence="2" id="KW-0645">Protease</keyword>
<dbReference type="GO" id="GO:0008270">
    <property type="term" value="F:zinc ion binding"/>
    <property type="evidence" value="ECO:0007669"/>
    <property type="project" value="UniProtKB-KW"/>
</dbReference>
<feature type="region of interest" description="Disordered" evidence="16">
    <location>
        <begin position="91"/>
        <end position="170"/>
    </location>
</feature>
<dbReference type="InterPro" id="IPR005162">
    <property type="entry name" value="Retrotrans_gag_dom"/>
</dbReference>
<dbReference type="CDD" id="cd09274">
    <property type="entry name" value="RNase_HI_RT_Ty3"/>
    <property type="match status" value="1"/>
</dbReference>
<dbReference type="Pfam" id="PF13650">
    <property type="entry name" value="Asp_protease_2"/>
    <property type="match status" value="1"/>
</dbReference>
<dbReference type="Pfam" id="PF17919">
    <property type="entry name" value="RT_RNaseH_2"/>
    <property type="match status" value="1"/>
</dbReference>
<sequence>MVNDNPQQAAEAAEIPQPAHDQVVQNPPSPHDQVVLSITDCLPNIRSMKQSVTTDITNLHERVKFLANLQAARIEAVETSIRETNARLAVLEQRETSETPRQQQEKVGFRTPPQGKLPNPPHPRDLDPELFQPLEDEVPAVPGDLPRDPAAPMAKIIPPAPPLPAELGTPSTIRQRKPAVLVSVLGHKMPTTIPVFSGGTNENFSTFTRSFSDHVNASKHTLDDTAKRAVFLTYLSEYARDKAEELLEETPNSSFESLVAEMKKTFEDPNRAEMERQQLRQCIQRSDETVDQYGERVRKLAQSAYAGKSRDFIHDKAKEAFTEGLLFNLKFHVKGESPKSFQEAQHSAVKFEMLLAEAAKANTIAPQGLMAMAPQQQKQSQKKGECYYCGIKGHYASECRGKIADQSKGIFLKTNKKVRNQRSKFQKMDPVQNHQIQSQPAVQSIQAAPHVLVAQLEALQADNATKQQQIAALIKRNDELATAPVSSNPGMRVNCLSWATTTTLAILAISCLLSPVQAFEPLVCMPHAPTQILKLPRSIDCSKSMATDPVPVESLSLSVYRPNTVAYEANATLCKVVTMTTRYSVNLFGAKWKETFSKQERVTKEKCEFMQKFKKCGEWDLVLSDGIYRTQNAHSIDWPDAPWSAFKGTYTTETTNCFMLDTVVSTRFGQEVPESPSGPMRGCKFTSGFCNTREGAAFIWTPNYKQECKFIKMETMKGFKSNNIWISESKEFALSYSDNSTTFIDCRNQLVLTDQGYAIALSRNKRSANNDTSFVTSNQLAAQLLASEKAVLGTTAAWISHNFLSWCSSINAIAASTGAAVASSPTLAARQLMKQDNIHAKYIGEGFLSVQVCSSVPKGSYEFIPFTDKCYSKPALRITLPEKLSIVTFVDLSTRIITNRAHSVECSLVTSFQYVANNTLHSLDPFTLKSSAESDFLAETISETKFSSERVPDPLIFHNMVIGSTSENIQSGHYNEIWEALQGSEEAIKRIISTHSDPSSGSLATNKLESMVSFWERAKYVWDVLFYLWTLFTNLVISTLIVTLLVLALATNFLAPFMPKWPQQAQASEPTETPVVNITNYADITDRLRSPRVNSLGLPSQDYFTAQIPIKANGINCWALIDTGASFTVASQAICPLLGISKLQRPTAQTALGLGGNEVTMAGSGTVRLQIGSHTLFQAVHFTVGQCTPSGARDYDFIIGNDALARLPKFHLDYTNGIFEIGNDKLPLGIRIPTQIFPSRYPVHVLTDTIIPANSEAFVKCVIPKCHNTQDLVLVSQANTLTEQDLVVAPAVIASGKATLLVTNPTNEPKRLIPDAKPSQSPDDIVEQDPEFKVDLSHAKVSDKERKDLASLIEEYHDVFSKNAYDLGSSTTDPVHIYTNTEVPVRARPYRVPVKYQAELEKHINSLIKSGRITESNTPWTSPIVLVKKKNGSLRVCLDFRRLNDVTIPDNFPLPRIDAILERVGGSKYFTSMDMANGYLQLRLDPSSSYKCGFITETKVYAYTHLPFGLKSAASYFQRALKTVLAGLEDDALVYIDDILVFSKTFEQHLLSLRKVLDRFRSFNLKASPKKCEFAKTSITFLGHEISQNSYAPNKANVDSIAAFPVPSNINEVRRYVGMAGFFRKFIPNFSEIAEPLTRLTRKNTSFEWNSAQQEAFETLRTALISEPILGFPDYDKPFHIFCDASAVAQGAALMQTRPDSEKEFTAIAYASRTLSDPETRWPAIQVEMGAIIFALRQFKPYTCMSKIVLHSDHKPLTFLLQKSKTHDNLARWLIELQCYDITIVHIDGKKNTVADCLSRARDNEDPAEHTELKDIVNFPVCMVAGFGPLCSTTRGTIALVRRNKESKPLDIAAEQEKDDDVRAIKQFLEGKSKIEALPTVLQKLAEICSLTPNGTVMIKPSPQSRKTVLLVPDQLRMLVFEAFHESFLSGGHFNWKKTKDKIARKYYWPGMAKQVRELCRVCDKCQKKNSPVPAYRERLLTVATTGVFQKVGLDLTGPLRTTERNNKYILNIICWFSKFVVSVALPDARAETVARALFVECLMRYGAMSEIVTDNARTFDSHAFSDFCDLLTISHHKAIPYHSKGNGATERTFRTFHQLTSKYVNKTHTDWDLILPALTFCYNTSIHCTTGETPFFLMHGRDPIFSIDKILDPTPATESPDPKDEMESFREELTRNVRDAWTHAKEQADKARQQFSKSYDTAVKPTNIKVGDRVLMKNYKSKVGLSRKLVLPWIGQFRVIKIEHPEAQIQDISNPTAKPKRVHLDQIKKYFEISGPAATRADSLPDSGEVSDSSPLEPTTDLVVPIPDPIPVIADPVNETSPAQPNEPEEEPTEEPAEEPVSEPRYNLRGKVKQPDRYQAH</sequence>
<keyword evidence="6" id="KW-0064">Aspartyl protease</keyword>
<dbReference type="Gene3D" id="2.40.70.10">
    <property type="entry name" value="Acid Proteases"/>
    <property type="match status" value="1"/>
</dbReference>
<dbReference type="InterPro" id="IPR021109">
    <property type="entry name" value="Peptidase_aspartic_dom_sf"/>
</dbReference>
<feature type="domain" description="Integrase catalytic" evidence="19">
    <location>
        <begin position="1970"/>
        <end position="2143"/>
    </location>
</feature>
<dbReference type="SUPFAM" id="SSF53098">
    <property type="entry name" value="Ribonuclease H-like"/>
    <property type="match status" value="1"/>
</dbReference>
<evidence type="ECO:0000259" key="17">
    <source>
        <dbReference type="PROSITE" id="PS50158"/>
    </source>
</evidence>
<keyword evidence="15" id="KW-0862">Zinc</keyword>
<evidence type="ECO:0000256" key="14">
    <source>
        <dbReference type="ARBA" id="ARBA00023268"/>
    </source>
</evidence>
<dbReference type="InterPro" id="IPR043502">
    <property type="entry name" value="DNA/RNA_pol_sf"/>
</dbReference>
<feature type="compositionally biased region" description="Low complexity" evidence="16">
    <location>
        <begin position="2302"/>
        <end position="2318"/>
    </location>
</feature>
<feature type="region of interest" description="Disordered" evidence="16">
    <location>
        <begin position="2279"/>
        <end position="2362"/>
    </location>
</feature>
<organism evidence="21">
    <name type="scientific">Caenorhabditis brenneri</name>
    <name type="common">Nematode worm</name>
    <dbReference type="NCBI Taxonomy" id="135651"/>
    <lineage>
        <taxon>Eukaryota</taxon>
        <taxon>Metazoa</taxon>
        <taxon>Ecdysozoa</taxon>
        <taxon>Nematoda</taxon>
        <taxon>Chromadorea</taxon>
        <taxon>Rhabditida</taxon>
        <taxon>Rhabditina</taxon>
        <taxon>Rhabditomorpha</taxon>
        <taxon>Rhabditoidea</taxon>
        <taxon>Rhabditidae</taxon>
        <taxon>Peloderinae</taxon>
        <taxon>Caenorhabditis</taxon>
    </lineage>
</organism>
<dbReference type="Gene3D" id="3.30.70.270">
    <property type="match status" value="2"/>
</dbReference>
<feature type="domain" description="CCHC-type" evidence="17">
    <location>
        <begin position="386"/>
        <end position="400"/>
    </location>
</feature>
<evidence type="ECO:0000259" key="19">
    <source>
        <dbReference type="PROSITE" id="PS50994"/>
    </source>
</evidence>
<dbReference type="HOGENOM" id="CLU_000968_0_0_1"/>
<dbReference type="InterPro" id="IPR001969">
    <property type="entry name" value="Aspartic_peptidase_AS"/>
</dbReference>
<evidence type="ECO:0000256" key="6">
    <source>
        <dbReference type="ARBA" id="ARBA00022750"/>
    </source>
</evidence>
<dbReference type="OrthoDB" id="5827200at2759"/>
<dbReference type="InParanoid" id="G0MWG3"/>
<keyword evidence="7" id="KW-0255">Endonuclease</keyword>
<evidence type="ECO:0000259" key="18">
    <source>
        <dbReference type="PROSITE" id="PS50878"/>
    </source>
</evidence>
<dbReference type="GO" id="GO:0015074">
    <property type="term" value="P:DNA integration"/>
    <property type="evidence" value="ECO:0007669"/>
    <property type="project" value="UniProtKB-KW"/>
</dbReference>
<dbReference type="PROSITE" id="PS00141">
    <property type="entry name" value="ASP_PROTEASE"/>
    <property type="match status" value="1"/>
</dbReference>
<dbReference type="InterPro" id="IPR001584">
    <property type="entry name" value="Integrase_cat-core"/>
</dbReference>
<keyword evidence="12" id="KW-0695">RNA-directed DNA polymerase</keyword>